<dbReference type="InterPro" id="IPR014729">
    <property type="entry name" value="Rossmann-like_a/b/a_fold"/>
</dbReference>
<dbReference type="AlphaFoldDB" id="A0A1F5B182"/>
<evidence type="ECO:0000256" key="12">
    <source>
        <dbReference type="ARBA" id="ARBA00023146"/>
    </source>
</evidence>
<dbReference type="Gene3D" id="1.20.120.1910">
    <property type="entry name" value="Cysteine-tRNA ligase, C-terminal anti-codon recognition domain"/>
    <property type="match status" value="1"/>
</dbReference>
<dbReference type="PRINTS" id="PR00983">
    <property type="entry name" value="TRNASYNTHCYS"/>
</dbReference>
<keyword evidence="11 13" id="KW-0648">Protein biosynthesis</keyword>
<dbReference type="EC" id="6.1.1.16" evidence="13"/>
<keyword evidence="10 13" id="KW-0067">ATP-binding</keyword>
<sequence length="474" mass="53797">MIKVYNSRTRKKEVFKPRKGKKVNMFVCGITPYNSAHIGNLKTYLNYDIIARYLRLRGYTVFYLQNVTDIDDKIVNAARGADIHWKEIPDRYFAEFRSVGEKLHITGVSQYAYATDFIPAIIGQVARLIKKGYAYEANGSVYFEVKRFKDYGKLSGQNLAKLHKSVRLAEALRGFGRDEDPNKKHPYDFVLWKAREGMNEKYEPSWDSPWGKGRPGWHIEDTAISEHFFGPQYDLHGGAGELKFPHHEAEIAQQESASGKKPFVKYWVHTGVLTLAETKMSKSLGNVITGKEMVETHDPDAFRFLVASTHYRSPLPYSEKLYAQAKSNLEKIRDFTRRLKAVKQKSGKAFAVSGYTKKFFAAMDDDFNTPTALAVLFTLIRAANPLIEKKTLSAKSAKAILSFIKDGERVIGVPFINTISTQIPQEITALAEERNTLRKQGKWAEADALRARILEQGYLVKDTKDGFEIIPAGK</sequence>
<dbReference type="GO" id="GO:0005829">
    <property type="term" value="C:cytosol"/>
    <property type="evidence" value="ECO:0007669"/>
    <property type="project" value="TreeGrafter"/>
</dbReference>
<keyword evidence="9" id="KW-0862">Zinc</keyword>
<comment type="subcellular location">
    <subcellularLocation>
        <location evidence="2 13">Cytoplasm</location>
    </subcellularLocation>
</comment>
<keyword evidence="7" id="KW-0479">Metal-binding</keyword>
<evidence type="ECO:0000256" key="1">
    <source>
        <dbReference type="ARBA" id="ARBA00001947"/>
    </source>
</evidence>
<comment type="caution">
    <text evidence="13">Lacks conserved residue(s) required for the propagation of feature annotation.</text>
</comment>
<dbReference type="PANTHER" id="PTHR10890:SF3">
    <property type="entry name" value="CYSTEINE--TRNA LIGASE, CYTOPLASMIC"/>
    <property type="match status" value="1"/>
</dbReference>
<dbReference type="GO" id="GO:0005524">
    <property type="term" value="F:ATP binding"/>
    <property type="evidence" value="ECO:0007669"/>
    <property type="project" value="UniProtKB-UniRule"/>
</dbReference>
<evidence type="ECO:0000256" key="8">
    <source>
        <dbReference type="ARBA" id="ARBA00022741"/>
    </source>
</evidence>
<comment type="similarity">
    <text evidence="3 13">Belongs to the class-I aminoacyl-tRNA synthetase family.</text>
</comment>
<protein>
    <recommendedName>
        <fullName evidence="13">Cysteine--tRNA ligase</fullName>
        <ecNumber evidence="13">6.1.1.16</ecNumber>
    </recommendedName>
    <alternativeName>
        <fullName evidence="13">Cysteinyl-tRNA synthetase</fullName>
        <shortName evidence="13">CysRS</shortName>
    </alternativeName>
</protein>
<dbReference type="EMBL" id="MEYI01000004">
    <property type="protein sequence ID" value="OGD24376.1"/>
    <property type="molecule type" value="Genomic_DNA"/>
</dbReference>
<dbReference type="InterPro" id="IPR015803">
    <property type="entry name" value="Cys-tRNA-ligase"/>
</dbReference>
<proteinExistence type="inferred from homology"/>
<gene>
    <name evidence="13" type="primary">cysS</name>
    <name evidence="15" type="ORF">A2Z10_00300</name>
</gene>
<dbReference type="PANTHER" id="PTHR10890">
    <property type="entry name" value="CYSTEINYL-TRNA SYNTHETASE"/>
    <property type="match status" value="1"/>
</dbReference>
<dbReference type="GO" id="GO:0004817">
    <property type="term" value="F:cysteine-tRNA ligase activity"/>
    <property type="evidence" value="ECO:0007669"/>
    <property type="project" value="UniProtKB-UniRule"/>
</dbReference>
<dbReference type="HAMAP" id="MF_00041">
    <property type="entry name" value="Cys_tRNA_synth"/>
    <property type="match status" value="1"/>
</dbReference>
<evidence type="ECO:0000259" key="14">
    <source>
        <dbReference type="SMART" id="SM00840"/>
    </source>
</evidence>
<evidence type="ECO:0000256" key="6">
    <source>
        <dbReference type="ARBA" id="ARBA00022598"/>
    </source>
</evidence>
<evidence type="ECO:0000256" key="5">
    <source>
        <dbReference type="ARBA" id="ARBA00022490"/>
    </source>
</evidence>
<evidence type="ECO:0000256" key="3">
    <source>
        <dbReference type="ARBA" id="ARBA00005594"/>
    </source>
</evidence>
<keyword evidence="12 13" id="KW-0030">Aminoacyl-tRNA synthetase</keyword>
<feature type="binding site" evidence="13">
    <location>
        <position position="282"/>
    </location>
    <ligand>
        <name>ATP</name>
        <dbReference type="ChEBI" id="CHEBI:30616"/>
    </ligand>
</feature>
<dbReference type="CDD" id="cd00672">
    <property type="entry name" value="CysRS_core"/>
    <property type="match status" value="1"/>
</dbReference>
<evidence type="ECO:0000256" key="13">
    <source>
        <dbReference type="HAMAP-Rule" id="MF_00041"/>
    </source>
</evidence>
<dbReference type="InterPro" id="IPR032678">
    <property type="entry name" value="tRNA-synt_1_cat_dom"/>
</dbReference>
<keyword evidence="6 13" id="KW-0436">Ligase</keyword>
<evidence type="ECO:0000256" key="9">
    <source>
        <dbReference type="ARBA" id="ARBA00022833"/>
    </source>
</evidence>
<dbReference type="SUPFAM" id="SSF52374">
    <property type="entry name" value="Nucleotidylyl transferase"/>
    <property type="match status" value="1"/>
</dbReference>
<dbReference type="InterPro" id="IPR009080">
    <property type="entry name" value="tRNAsynth_Ia_anticodon-bd"/>
</dbReference>
<keyword evidence="8 13" id="KW-0547">Nucleotide-binding</keyword>
<dbReference type="Proteomes" id="UP000176639">
    <property type="component" value="Unassembled WGS sequence"/>
</dbReference>
<dbReference type="InterPro" id="IPR015273">
    <property type="entry name" value="Cys-tRNA-synt_Ia_DALR"/>
</dbReference>
<feature type="domain" description="Cysteinyl-tRNA synthetase class Ia DALR" evidence="14">
    <location>
        <begin position="358"/>
        <end position="416"/>
    </location>
</feature>
<dbReference type="NCBIfam" id="TIGR00435">
    <property type="entry name" value="cysS"/>
    <property type="match status" value="1"/>
</dbReference>
<comment type="subunit">
    <text evidence="4 13">Monomer.</text>
</comment>
<reference evidence="15 16" key="1">
    <citation type="journal article" date="2016" name="Nat. Commun.">
        <title>Thousands of microbial genomes shed light on interconnected biogeochemical processes in an aquifer system.</title>
        <authorList>
            <person name="Anantharaman K."/>
            <person name="Brown C.T."/>
            <person name="Hug L.A."/>
            <person name="Sharon I."/>
            <person name="Castelle C.J."/>
            <person name="Probst A.J."/>
            <person name="Thomas B.C."/>
            <person name="Singh A."/>
            <person name="Wilkins M.J."/>
            <person name="Karaoz U."/>
            <person name="Brodie E.L."/>
            <person name="Williams K.H."/>
            <person name="Hubbard S.S."/>
            <person name="Banfield J.F."/>
        </authorList>
    </citation>
    <scope>NUCLEOTIDE SEQUENCE [LARGE SCALE GENOMIC DNA]</scope>
</reference>
<dbReference type="Pfam" id="PF09190">
    <property type="entry name" value="DALR_2"/>
    <property type="match status" value="1"/>
</dbReference>
<evidence type="ECO:0000256" key="11">
    <source>
        <dbReference type="ARBA" id="ARBA00022917"/>
    </source>
</evidence>
<evidence type="ECO:0000256" key="4">
    <source>
        <dbReference type="ARBA" id="ARBA00011245"/>
    </source>
</evidence>
<evidence type="ECO:0000313" key="15">
    <source>
        <dbReference type="EMBL" id="OGD24376.1"/>
    </source>
</evidence>
<dbReference type="GO" id="GO:0046872">
    <property type="term" value="F:metal ion binding"/>
    <property type="evidence" value="ECO:0007669"/>
    <property type="project" value="UniProtKB-KW"/>
</dbReference>
<evidence type="ECO:0000256" key="10">
    <source>
        <dbReference type="ARBA" id="ARBA00022840"/>
    </source>
</evidence>
<dbReference type="SMART" id="SM00840">
    <property type="entry name" value="DALR_2"/>
    <property type="match status" value="1"/>
</dbReference>
<comment type="caution">
    <text evidence="15">The sequence shown here is derived from an EMBL/GenBank/DDBJ whole genome shotgun (WGS) entry which is preliminary data.</text>
</comment>
<comment type="cofactor">
    <cofactor evidence="1">
        <name>Zn(2+)</name>
        <dbReference type="ChEBI" id="CHEBI:29105"/>
    </cofactor>
</comment>
<feature type="short sequence motif" description="'HIGH' region" evidence="13">
    <location>
        <begin position="30"/>
        <end position="40"/>
    </location>
</feature>
<accession>A0A1F5B182</accession>
<comment type="catalytic activity">
    <reaction evidence="13">
        <text>tRNA(Cys) + L-cysteine + ATP = L-cysteinyl-tRNA(Cys) + AMP + diphosphate</text>
        <dbReference type="Rhea" id="RHEA:17773"/>
        <dbReference type="Rhea" id="RHEA-COMP:9661"/>
        <dbReference type="Rhea" id="RHEA-COMP:9679"/>
        <dbReference type="ChEBI" id="CHEBI:30616"/>
        <dbReference type="ChEBI" id="CHEBI:33019"/>
        <dbReference type="ChEBI" id="CHEBI:35235"/>
        <dbReference type="ChEBI" id="CHEBI:78442"/>
        <dbReference type="ChEBI" id="CHEBI:78517"/>
        <dbReference type="ChEBI" id="CHEBI:456215"/>
        <dbReference type="EC" id="6.1.1.16"/>
    </reaction>
</comment>
<evidence type="ECO:0000256" key="2">
    <source>
        <dbReference type="ARBA" id="ARBA00004496"/>
    </source>
</evidence>
<feature type="short sequence motif" description="'KMSKS' region" evidence="13">
    <location>
        <begin position="279"/>
        <end position="283"/>
    </location>
</feature>
<name>A0A1F5B182_9BACT</name>
<evidence type="ECO:0000256" key="7">
    <source>
        <dbReference type="ARBA" id="ARBA00022723"/>
    </source>
</evidence>
<evidence type="ECO:0000313" key="16">
    <source>
        <dbReference type="Proteomes" id="UP000176639"/>
    </source>
</evidence>
<organism evidence="15 16">
    <name type="scientific">Candidatus Azambacteria bacterium RBG_16_47_10</name>
    <dbReference type="NCBI Taxonomy" id="1797292"/>
    <lineage>
        <taxon>Bacteria</taxon>
        <taxon>Candidatus Azamiibacteriota</taxon>
    </lineage>
</organism>
<dbReference type="SUPFAM" id="SSF47323">
    <property type="entry name" value="Anticodon-binding domain of a subclass of class I aminoacyl-tRNA synthetases"/>
    <property type="match status" value="1"/>
</dbReference>
<dbReference type="InterPro" id="IPR056411">
    <property type="entry name" value="CysS_C"/>
</dbReference>
<dbReference type="InterPro" id="IPR024909">
    <property type="entry name" value="Cys-tRNA/MSH_ligase"/>
</dbReference>
<dbReference type="GO" id="GO:0006423">
    <property type="term" value="P:cysteinyl-tRNA aminoacylation"/>
    <property type="evidence" value="ECO:0007669"/>
    <property type="project" value="UniProtKB-UniRule"/>
</dbReference>
<dbReference type="Pfam" id="PF23493">
    <property type="entry name" value="CysS_C"/>
    <property type="match status" value="1"/>
</dbReference>
<keyword evidence="5 13" id="KW-0963">Cytoplasm</keyword>
<dbReference type="Pfam" id="PF01406">
    <property type="entry name" value="tRNA-synt_1e"/>
    <property type="match status" value="1"/>
</dbReference>
<dbReference type="Gene3D" id="3.40.50.620">
    <property type="entry name" value="HUPs"/>
    <property type="match status" value="1"/>
</dbReference>